<feature type="compositionally biased region" description="Polar residues" evidence="1">
    <location>
        <begin position="54"/>
        <end position="65"/>
    </location>
</feature>
<evidence type="ECO:0000313" key="2">
    <source>
        <dbReference type="EMBL" id="NYF53616.1"/>
    </source>
</evidence>
<comment type="caution">
    <text evidence="2">The sequence shown here is derived from an EMBL/GenBank/DDBJ whole genome shotgun (WGS) entry which is preliminary data.</text>
</comment>
<name>A0A7Y9NQE4_9BACT</name>
<reference evidence="2 3" key="1">
    <citation type="submission" date="2020-07" db="EMBL/GenBank/DDBJ databases">
        <title>Genomic Encyclopedia of Type Strains, Phase IV (KMG-V): Genome sequencing to study the core and pangenomes of soil and plant-associated prokaryotes.</title>
        <authorList>
            <person name="Whitman W."/>
        </authorList>
    </citation>
    <scope>NUCLEOTIDE SEQUENCE [LARGE SCALE GENOMIC DNA]</scope>
    <source>
        <strain evidence="2 3">M8UP30</strain>
    </source>
</reference>
<organism evidence="2 3">
    <name type="scientific">Tunturiibacter lichenicola</name>
    <dbReference type="NCBI Taxonomy" id="2051959"/>
    <lineage>
        <taxon>Bacteria</taxon>
        <taxon>Pseudomonadati</taxon>
        <taxon>Acidobacteriota</taxon>
        <taxon>Terriglobia</taxon>
        <taxon>Terriglobales</taxon>
        <taxon>Acidobacteriaceae</taxon>
        <taxon>Tunturiibacter</taxon>
    </lineage>
</organism>
<dbReference type="AlphaFoldDB" id="A0A7Y9NQE4"/>
<feature type="region of interest" description="Disordered" evidence="1">
    <location>
        <begin position="38"/>
        <end position="65"/>
    </location>
</feature>
<evidence type="ECO:0000256" key="1">
    <source>
        <dbReference type="SAM" id="MobiDB-lite"/>
    </source>
</evidence>
<proteinExistence type="predicted"/>
<protein>
    <submittedName>
        <fullName evidence="2">Uncharacterized protein</fullName>
    </submittedName>
</protein>
<gene>
    <name evidence="2" type="ORF">HDF12_004015</name>
</gene>
<dbReference type="Proteomes" id="UP000534186">
    <property type="component" value="Unassembled WGS sequence"/>
</dbReference>
<evidence type="ECO:0000313" key="3">
    <source>
        <dbReference type="Proteomes" id="UP000534186"/>
    </source>
</evidence>
<sequence length="65" mass="7301">MMRHSRTATTTDVYMQEIPESVQPTVNSINKELRMLSTKMAGKSRSHSPMLFSSEGSRSSVALRQ</sequence>
<dbReference type="EMBL" id="JACCCV010000002">
    <property type="protein sequence ID" value="NYF53616.1"/>
    <property type="molecule type" value="Genomic_DNA"/>
</dbReference>
<accession>A0A7Y9NQE4</accession>